<dbReference type="AlphaFoldDB" id="A0A0V8RSY8"/>
<feature type="transmembrane region" description="Helical" evidence="1">
    <location>
        <begin position="175"/>
        <end position="200"/>
    </location>
</feature>
<feature type="transmembrane region" description="Helical" evidence="1">
    <location>
        <begin position="212"/>
        <end position="231"/>
    </location>
</feature>
<proteinExistence type="predicted"/>
<protein>
    <recommendedName>
        <fullName evidence="4">ABC-2 family transporter protein</fullName>
    </recommendedName>
</protein>
<dbReference type="EMBL" id="LLVT01000002">
    <property type="protein sequence ID" value="KSW11034.1"/>
    <property type="molecule type" value="Genomic_DNA"/>
</dbReference>
<evidence type="ECO:0000313" key="3">
    <source>
        <dbReference type="Proteomes" id="UP000054686"/>
    </source>
</evidence>
<dbReference type="Proteomes" id="UP000054686">
    <property type="component" value="Unassembled WGS sequence"/>
</dbReference>
<evidence type="ECO:0000256" key="1">
    <source>
        <dbReference type="SAM" id="Phobius"/>
    </source>
</evidence>
<keyword evidence="1" id="KW-0472">Membrane</keyword>
<name>A0A0V8RSY8_9ACTO</name>
<evidence type="ECO:0008006" key="4">
    <source>
        <dbReference type="Google" id="ProtNLM"/>
    </source>
</evidence>
<feature type="transmembrane region" description="Helical" evidence="1">
    <location>
        <begin position="98"/>
        <end position="122"/>
    </location>
</feature>
<organism evidence="2 3">
    <name type="scientific">Schaalia odontolytica</name>
    <dbReference type="NCBI Taxonomy" id="1660"/>
    <lineage>
        <taxon>Bacteria</taxon>
        <taxon>Bacillati</taxon>
        <taxon>Actinomycetota</taxon>
        <taxon>Actinomycetes</taxon>
        <taxon>Actinomycetales</taxon>
        <taxon>Actinomycetaceae</taxon>
        <taxon>Schaalia</taxon>
    </lineage>
</organism>
<reference evidence="2 3" key="1">
    <citation type="submission" date="2015-10" db="EMBL/GenBank/DDBJ databases">
        <title>Draft Genome of Actinomyces odontolyticus subsp. actinosynbacter strain XH001.</title>
        <authorList>
            <person name="Mclean J.S."/>
            <person name="He X."/>
        </authorList>
    </citation>
    <scope>NUCLEOTIDE SEQUENCE [LARGE SCALE GENOMIC DNA]</scope>
    <source>
        <strain evidence="2 3">XH001</strain>
    </source>
</reference>
<gene>
    <name evidence="2" type="ORF">APY09_06070</name>
</gene>
<feature type="transmembrane region" description="Helical" evidence="1">
    <location>
        <begin position="27"/>
        <end position="52"/>
    </location>
</feature>
<feature type="transmembrane region" description="Helical" evidence="1">
    <location>
        <begin position="142"/>
        <end position="163"/>
    </location>
</feature>
<dbReference type="RefSeq" id="WP_060566734.1">
    <property type="nucleotide sequence ID" value="NZ_CP040006.1"/>
</dbReference>
<evidence type="ECO:0000313" key="2">
    <source>
        <dbReference type="EMBL" id="KSW11034.1"/>
    </source>
</evidence>
<feature type="transmembrane region" description="Helical" evidence="1">
    <location>
        <begin position="67"/>
        <end position="86"/>
    </location>
</feature>
<comment type="caution">
    <text evidence="2">The sequence shown here is derived from an EMBL/GenBank/DDBJ whole genome shotgun (WGS) entry which is preliminary data.</text>
</comment>
<keyword evidence="1" id="KW-1133">Transmembrane helix</keyword>
<accession>A0A0V8RSY8</accession>
<keyword evidence="1" id="KW-0812">Transmembrane</keyword>
<dbReference type="OrthoDB" id="3251873at2"/>
<sequence>MSTATPDLIKSAPSPLRIGLVGSRFTVVLYLLVVGLQFLTNLAINGIVYLAVSDIDKNIEQSATNSAFVTGTFLFICGIVSATVDLRASALSGGSRTALTVASYVHSVVIIVLGSLIWWLLIAIHPLLFFMGRGSFPLGVDTWLFVVFAWVVCDGAGRFIGGVSRCVGSTWKRAFALMLAIPLGICSIGVPITWVILTLVHKSGYLPPMNPAFWLLGLISAAVVVAGWPLTASGHIRRVG</sequence>